<comment type="subcellular location">
    <subcellularLocation>
        <location evidence="1 13">Golgi apparatus membrane</location>
        <topology evidence="1 13">Single-pass type II membrane protein</topology>
    </subcellularLocation>
</comment>
<dbReference type="Gene3D" id="3.90.550.50">
    <property type="match status" value="1"/>
</dbReference>
<keyword evidence="6 13" id="KW-0812">Transmembrane</keyword>
<evidence type="ECO:0000256" key="2">
    <source>
        <dbReference type="ARBA" id="ARBA00004922"/>
    </source>
</evidence>
<evidence type="ECO:0000256" key="7">
    <source>
        <dbReference type="ARBA" id="ARBA00022968"/>
    </source>
</evidence>
<evidence type="ECO:0000256" key="9">
    <source>
        <dbReference type="ARBA" id="ARBA00023034"/>
    </source>
</evidence>
<dbReference type="GO" id="GO:0000139">
    <property type="term" value="C:Golgi membrane"/>
    <property type="evidence" value="ECO:0007669"/>
    <property type="project" value="UniProtKB-SubCell"/>
</dbReference>
<name>A0A5C6NKG4_9TELE</name>
<keyword evidence="15" id="KW-1185">Reference proteome</keyword>
<dbReference type="Pfam" id="PF01762">
    <property type="entry name" value="Galactosyl_T"/>
    <property type="match status" value="1"/>
</dbReference>
<keyword evidence="8 13" id="KW-1133">Transmembrane helix</keyword>
<protein>
    <recommendedName>
        <fullName evidence="13">Hexosyltransferase</fullName>
        <ecNumber evidence="13">2.4.1.-</ecNumber>
    </recommendedName>
</protein>
<keyword evidence="10" id="KW-0443">Lipid metabolism</keyword>
<dbReference type="PANTHER" id="PTHR11214:SF115">
    <property type="entry name" value="HEXOSYLTRANSFERASE"/>
    <property type="match status" value="1"/>
</dbReference>
<evidence type="ECO:0000313" key="14">
    <source>
        <dbReference type="EMBL" id="TWW67626.1"/>
    </source>
</evidence>
<evidence type="ECO:0000256" key="5">
    <source>
        <dbReference type="ARBA" id="ARBA00022679"/>
    </source>
</evidence>
<evidence type="ECO:0000256" key="10">
    <source>
        <dbReference type="ARBA" id="ARBA00023098"/>
    </source>
</evidence>
<accession>A0A5C6NKG4</accession>
<evidence type="ECO:0000256" key="4">
    <source>
        <dbReference type="ARBA" id="ARBA00022676"/>
    </source>
</evidence>
<keyword evidence="7 13" id="KW-0735">Signal-anchor</keyword>
<comment type="caution">
    <text evidence="14">The sequence shown here is derived from an EMBL/GenBank/DDBJ whole genome shotgun (WGS) entry which is preliminary data.</text>
</comment>
<evidence type="ECO:0000256" key="1">
    <source>
        <dbReference type="ARBA" id="ARBA00004323"/>
    </source>
</evidence>
<evidence type="ECO:0000256" key="13">
    <source>
        <dbReference type="RuleBase" id="RU363063"/>
    </source>
</evidence>
<dbReference type="GO" id="GO:0006629">
    <property type="term" value="P:lipid metabolic process"/>
    <property type="evidence" value="ECO:0007669"/>
    <property type="project" value="UniProtKB-KW"/>
</dbReference>
<keyword evidence="5 14" id="KW-0808">Transferase</keyword>
<dbReference type="PANTHER" id="PTHR11214">
    <property type="entry name" value="BETA-1,3-N-ACETYLGLUCOSAMINYLTRANSFERASE"/>
    <property type="match status" value="1"/>
</dbReference>
<evidence type="ECO:0000256" key="3">
    <source>
        <dbReference type="ARBA" id="ARBA00008661"/>
    </source>
</evidence>
<dbReference type="InterPro" id="IPR002659">
    <property type="entry name" value="Glyco_trans_31"/>
</dbReference>
<keyword evidence="11 13" id="KW-0472">Membrane</keyword>
<gene>
    <name evidence="14" type="ORF">D4764_02G0006670</name>
</gene>
<evidence type="ECO:0000256" key="11">
    <source>
        <dbReference type="ARBA" id="ARBA00023136"/>
    </source>
</evidence>
<organism evidence="14 15">
    <name type="scientific">Takifugu flavidus</name>
    <name type="common">sansaifugu</name>
    <dbReference type="NCBI Taxonomy" id="433684"/>
    <lineage>
        <taxon>Eukaryota</taxon>
        <taxon>Metazoa</taxon>
        <taxon>Chordata</taxon>
        <taxon>Craniata</taxon>
        <taxon>Vertebrata</taxon>
        <taxon>Euteleostomi</taxon>
        <taxon>Actinopterygii</taxon>
        <taxon>Neopterygii</taxon>
        <taxon>Teleostei</taxon>
        <taxon>Neoteleostei</taxon>
        <taxon>Acanthomorphata</taxon>
        <taxon>Eupercaria</taxon>
        <taxon>Tetraodontiformes</taxon>
        <taxon>Tetradontoidea</taxon>
        <taxon>Tetraodontidae</taxon>
        <taxon>Takifugu</taxon>
    </lineage>
</organism>
<keyword evidence="4 13" id="KW-0328">Glycosyltransferase</keyword>
<keyword evidence="12" id="KW-0325">Glycoprotein</keyword>
<dbReference type="GO" id="GO:0006493">
    <property type="term" value="P:protein O-linked glycosylation"/>
    <property type="evidence" value="ECO:0007669"/>
    <property type="project" value="TreeGrafter"/>
</dbReference>
<keyword evidence="9 13" id="KW-0333">Golgi apparatus</keyword>
<evidence type="ECO:0000256" key="8">
    <source>
        <dbReference type="ARBA" id="ARBA00022989"/>
    </source>
</evidence>
<feature type="transmembrane region" description="Helical" evidence="13">
    <location>
        <begin position="21"/>
        <end position="38"/>
    </location>
</feature>
<evidence type="ECO:0000313" key="15">
    <source>
        <dbReference type="Proteomes" id="UP000324091"/>
    </source>
</evidence>
<evidence type="ECO:0000256" key="6">
    <source>
        <dbReference type="ARBA" id="ARBA00022692"/>
    </source>
</evidence>
<dbReference type="AlphaFoldDB" id="A0A5C6NKG4"/>
<dbReference type="FunFam" id="3.90.550.50:FF:000001">
    <property type="entry name" value="Hexosyltransferase"/>
    <property type="match status" value="1"/>
</dbReference>
<dbReference type="EC" id="2.4.1.-" evidence="13"/>
<dbReference type="Proteomes" id="UP000324091">
    <property type="component" value="Chromosome 2"/>
</dbReference>
<dbReference type="GO" id="GO:0008499">
    <property type="term" value="F:N-acetyl-beta-D-glucosaminide beta-(1,3)-galactosyltransferase activity"/>
    <property type="evidence" value="ECO:0007669"/>
    <property type="project" value="TreeGrafter"/>
</dbReference>
<evidence type="ECO:0000256" key="12">
    <source>
        <dbReference type="ARBA" id="ARBA00023180"/>
    </source>
</evidence>
<comment type="pathway">
    <text evidence="2">Protein modification; protein glycosylation.</text>
</comment>
<reference evidence="14 15" key="1">
    <citation type="submission" date="2019-04" db="EMBL/GenBank/DDBJ databases">
        <title>Chromosome genome assembly for Takifugu flavidus.</title>
        <authorList>
            <person name="Xiao S."/>
        </authorList>
    </citation>
    <scope>NUCLEOTIDE SEQUENCE [LARGE SCALE GENOMIC DNA]</scope>
    <source>
        <strain evidence="14">HTHZ2018</strain>
        <tissue evidence="14">Muscle</tissue>
    </source>
</reference>
<proteinExistence type="inferred from homology"/>
<dbReference type="EMBL" id="RHFK02000012">
    <property type="protein sequence ID" value="TWW67626.1"/>
    <property type="molecule type" value="Genomic_DNA"/>
</dbReference>
<comment type="similarity">
    <text evidence="3 13">Belongs to the glycosyltransferase 31 family.</text>
</comment>
<sequence length="388" mass="45129">MPWKRRKVSERRRCYWSRRHCFFFILLMGIGFFFYTNVQDVGHNWNPDWWVNYNMTPWWILYRNQTLVSPSWNPSSSGSSALPHNFTSTERTLWNTEDSSQNSEPVPYKSPGPYLVEYPYEYHFVINQPQKCQQLKPFLVLVVPVAPHNRAHRDVVRNTWGGESPVLGKVVMLMFLLGLQSGEGAGQLQEQLIQESEEHQDLIQSDFLDCYKNLTIKTMVMLEWLDSYCSGASYAMKIDSDMFLNVPNLINMLSDAPTSNYVTGLVTINGQVMRNPNSKWYLPTEVYPDLVYPRYVLGLGYVLSLDLSKKLVEASRHVRAVYIEDVYLGLCMQFLGISPTDPPRADYFHVFPVAYSRCTYSILIATTTDEHTDRMEEWEDFRRPGPRC</sequence>